<sequence>MKNSILEPFIKSVENVTMCGIIVIKDGEKIAEYDWEPKMRMNQYSASKSFTSAAVGMAIKEGLINLDDKVIEYFPESIPKKIPPELESLKVKHLLTMSVGHDEAYLMGTQRPLMKEKDWVKFSLGIPFKYKPGTKFLYSNVGPYLAGMIVQRKAGCNLVDYLMPRLFEPLQTLRPTWECDPMGNTFGAGGLFLTVNDLAKFSQLYLQKGIWNGKQIIPKEWVEATAKPQISTDRDDVYSNAYSYLFWHGPNKSYRADGKYGQFGIILPEKNAVIAINAYNRDQGNILDLLWKNLYPMI</sequence>
<dbReference type="PANTHER" id="PTHR43283:SF7">
    <property type="entry name" value="BETA-LACTAMASE-RELATED DOMAIN-CONTAINING PROTEIN"/>
    <property type="match status" value="1"/>
</dbReference>
<dbReference type="Proteomes" id="UP001623592">
    <property type="component" value="Unassembled WGS sequence"/>
</dbReference>
<evidence type="ECO:0000259" key="1">
    <source>
        <dbReference type="Pfam" id="PF00144"/>
    </source>
</evidence>
<evidence type="ECO:0000313" key="3">
    <source>
        <dbReference type="Proteomes" id="UP001623592"/>
    </source>
</evidence>
<dbReference type="GO" id="GO:0016787">
    <property type="term" value="F:hydrolase activity"/>
    <property type="evidence" value="ECO:0007669"/>
    <property type="project" value="UniProtKB-KW"/>
</dbReference>
<dbReference type="InterPro" id="IPR050789">
    <property type="entry name" value="Diverse_Enzym_Activities"/>
</dbReference>
<dbReference type="SUPFAM" id="SSF56601">
    <property type="entry name" value="beta-lactamase/transpeptidase-like"/>
    <property type="match status" value="1"/>
</dbReference>
<dbReference type="InterPro" id="IPR012338">
    <property type="entry name" value="Beta-lactam/transpept-like"/>
</dbReference>
<protein>
    <submittedName>
        <fullName evidence="2">Serine hydrolase domain-containing protein</fullName>
        <ecNumber evidence="2">3.-.-.-</ecNumber>
    </submittedName>
</protein>
<name>A0ABW8TMA6_9CLOT</name>
<evidence type="ECO:0000313" key="2">
    <source>
        <dbReference type="EMBL" id="MFL0252665.1"/>
    </source>
</evidence>
<organism evidence="2 3">
    <name type="scientific">Clostridium neuense</name>
    <dbReference type="NCBI Taxonomy" id="1728934"/>
    <lineage>
        <taxon>Bacteria</taxon>
        <taxon>Bacillati</taxon>
        <taxon>Bacillota</taxon>
        <taxon>Clostridia</taxon>
        <taxon>Eubacteriales</taxon>
        <taxon>Clostridiaceae</taxon>
        <taxon>Clostridium</taxon>
    </lineage>
</organism>
<dbReference type="EMBL" id="JBJIAA010000019">
    <property type="protein sequence ID" value="MFL0252665.1"/>
    <property type="molecule type" value="Genomic_DNA"/>
</dbReference>
<dbReference type="Gene3D" id="3.40.710.10">
    <property type="entry name" value="DD-peptidase/beta-lactamase superfamily"/>
    <property type="match status" value="1"/>
</dbReference>
<proteinExistence type="predicted"/>
<dbReference type="PANTHER" id="PTHR43283">
    <property type="entry name" value="BETA-LACTAMASE-RELATED"/>
    <property type="match status" value="1"/>
</dbReference>
<dbReference type="EC" id="3.-.-.-" evidence="2"/>
<gene>
    <name evidence="2" type="ORF">ACJDT4_19815</name>
</gene>
<reference evidence="2 3" key="1">
    <citation type="submission" date="2024-11" db="EMBL/GenBank/DDBJ databases">
        <authorList>
            <person name="Heng Y.C."/>
            <person name="Lim A.C.H."/>
            <person name="Lee J.K.Y."/>
            <person name="Kittelmann S."/>
        </authorList>
    </citation>
    <scope>NUCLEOTIDE SEQUENCE [LARGE SCALE GENOMIC DNA]</scope>
    <source>
        <strain evidence="2 3">WILCCON 0114</strain>
    </source>
</reference>
<accession>A0ABW8TMA6</accession>
<feature type="domain" description="Beta-lactamase-related" evidence="1">
    <location>
        <begin position="21"/>
        <end position="276"/>
    </location>
</feature>
<dbReference type="InterPro" id="IPR001466">
    <property type="entry name" value="Beta-lactam-related"/>
</dbReference>
<keyword evidence="3" id="KW-1185">Reference proteome</keyword>
<dbReference type="Pfam" id="PF00144">
    <property type="entry name" value="Beta-lactamase"/>
    <property type="match status" value="1"/>
</dbReference>
<keyword evidence="2" id="KW-0378">Hydrolase</keyword>
<comment type="caution">
    <text evidence="2">The sequence shown here is derived from an EMBL/GenBank/DDBJ whole genome shotgun (WGS) entry which is preliminary data.</text>
</comment>
<dbReference type="RefSeq" id="WP_406789322.1">
    <property type="nucleotide sequence ID" value="NZ_JBJIAA010000019.1"/>
</dbReference>